<dbReference type="OrthoDB" id="513439at2"/>
<protein>
    <submittedName>
        <fullName evidence="2">Glycosyltransferase family 4 protein</fullName>
    </submittedName>
</protein>
<dbReference type="AlphaFoldDB" id="A0A9X5E4A4"/>
<proteinExistence type="predicted"/>
<organism evidence="2 3">
    <name type="scientific">Scytonema millei VB511283</name>
    <dbReference type="NCBI Taxonomy" id="1245923"/>
    <lineage>
        <taxon>Bacteria</taxon>
        <taxon>Bacillati</taxon>
        <taxon>Cyanobacteriota</taxon>
        <taxon>Cyanophyceae</taxon>
        <taxon>Nostocales</taxon>
        <taxon>Scytonemataceae</taxon>
        <taxon>Scytonema</taxon>
    </lineage>
</organism>
<feature type="domain" description="Spore protein YkvP/CgeB glycosyl transferase-like" evidence="1">
    <location>
        <begin position="268"/>
        <end position="386"/>
    </location>
</feature>
<evidence type="ECO:0000259" key="1">
    <source>
        <dbReference type="Pfam" id="PF13524"/>
    </source>
</evidence>
<dbReference type="Pfam" id="PF13524">
    <property type="entry name" value="Glyco_trans_1_2"/>
    <property type="match status" value="1"/>
</dbReference>
<sequence>MSLRIAIAGLAGTYPFGGMFWHYLQYLLGLQRLGHDVLYIEDTGKWCYDPVAKTFVEDGSKNAAFLARELAILDESLSDRWFFRDVTGKTYGRPWHDVVEFCRSADLLLHISAGHWMREENFTNAKVILIDTDPLYTQAGLLTGSPTEVAARVAWWQEHHDVFFSFGENIGAADCQVPCESFDWIPTRQPIVLDCFDRATVPVTERRPVLTTVASWEPKEKGPVVNSVAYTGKSSEFERYMDLPSHSPLPLELALSGSAPVERLQESGWIVRDGYEVSHNPWVYRDYLAHSFGEWSIAKNAYVASQSGWFSCRTASYLALGVPVILQDTGFSKTIPTGEGLLTFTTTAQAAAAIEQLKTNPQRHAKAAREIAQEYFDSDKVLTNLLEKAGNRESVGAGLETRPYGSRGELGELRELRELGEQFQPPATSH</sequence>
<dbReference type="RefSeq" id="WP_052290173.1">
    <property type="nucleotide sequence ID" value="NZ_JTJC03000002.1"/>
</dbReference>
<dbReference type="InterPro" id="IPR055259">
    <property type="entry name" value="YkvP/CgeB_Glyco_trans-like"/>
</dbReference>
<name>A0A9X5E4A4_9CYAN</name>
<comment type="caution">
    <text evidence="2">The sequence shown here is derived from an EMBL/GenBank/DDBJ whole genome shotgun (WGS) entry which is preliminary data.</text>
</comment>
<accession>A0A9X5E4A4</accession>
<dbReference type="Proteomes" id="UP000031532">
    <property type="component" value="Unassembled WGS sequence"/>
</dbReference>
<keyword evidence="3" id="KW-1185">Reference proteome</keyword>
<evidence type="ECO:0000313" key="3">
    <source>
        <dbReference type="Proteomes" id="UP000031532"/>
    </source>
</evidence>
<reference evidence="2 3" key="1">
    <citation type="journal article" date="2015" name="Genome Announc.">
        <title>Draft Genome Sequence of the Terrestrial Cyanobacterium Scytonema millei VB511283, Isolated from Eastern India.</title>
        <authorList>
            <person name="Sen D."/>
            <person name="Chandrababunaidu M.M."/>
            <person name="Singh D."/>
            <person name="Sanghi N."/>
            <person name="Ghorai A."/>
            <person name="Mishra G.P."/>
            <person name="Madduluri M."/>
            <person name="Adhikary S.P."/>
            <person name="Tripathy S."/>
        </authorList>
    </citation>
    <scope>NUCLEOTIDE SEQUENCE [LARGE SCALE GENOMIC DNA]</scope>
    <source>
        <strain evidence="2 3">VB511283</strain>
    </source>
</reference>
<gene>
    <name evidence="2" type="ORF">QH73_0009365</name>
</gene>
<evidence type="ECO:0000313" key="2">
    <source>
        <dbReference type="EMBL" id="NHC34866.1"/>
    </source>
</evidence>
<dbReference type="EMBL" id="JTJC03000002">
    <property type="protein sequence ID" value="NHC34866.1"/>
    <property type="molecule type" value="Genomic_DNA"/>
</dbReference>